<dbReference type="EMBL" id="QZWH01000001">
    <property type="protein sequence ID" value="RJT27976.1"/>
    <property type="molecule type" value="Genomic_DNA"/>
</dbReference>
<proteinExistence type="predicted"/>
<dbReference type="InterPro" id="IPR018490">
    <property type="entry name" value="cNMP-bd_dom_sf"/>
</dbReference>
<comment type="caution">
    <text evidence="2">The sequence shown here is derived from an EMBL/GenBank/DDBJ whole genome shotgun (WGS) entry which is preliminary data.</text>
</comment>
<dbReference type="InterPro" id="IPR041687">
    <property type="entry name" value="HTH_46"/>
</dbReference>
<dbReference type="AlphaFoldDB" id="A0A3A5JY78"/>
<evidence type="ECO:0000313" key="3">
    <source>
        <dbReference type="Proteomes" id="UP000276295"/>
    </source>
</evidence>
<dbReference type="Pfam" id="PF15977">
    <property type="entry name" value="HTH_46"/>
    <property type="match status" value="1"/>
</dbReference>
<dbReference type="OrthoDB" id="6625231at2"/>
<dbReference type="SUPFAM" id="SSF51206">
    <property type="entry name" value="cAMP-binding domain-like"/>
    <property type="match status" value="1"/>
</dbReference>
<evidence type="ECO:0000313" key="2">
    <source>
        <dbReference type="EMBL" id="RJT27976.1"/>
    </source>
</evidence>
<gene>
    <name evidence="2" type="ORF">D6029_00475</name>
</gene>
<keyword evidence="3" id="KW-1185">Reference proteome</keyword>
<name>A0A3A5JY78_9ENTR</name>
<dbReference type="Proteomes" id="UP000276295">
    <property type="component" value="Unassembled WGS sequence"/>
</dbReference>
<feature type="domain" description="IprA winged helix-turn-helix" evidence="1">
    <location>
        <begin position="150"/>
        <end position="216"/>
    </location>
</feature>
<reference evidence="2 3" key="1">
    <citation type="submission" date="2018-09" db="EMBL/GenBank/DDBJ databases">
        <title>Draft genome sequence of Buttiauxella izardii CCUG 35510T.</title>
        <authorList>
            <person name="Salva-Serra F."/>
            <person name="Marathe N."/>
            <person name="Moore E."/>
            <person name="Stadler-Svensson L."/>
            <person name="Engstrom-Jakobsson H."/>
        </authorList>
    </citation>
    <scope>NUCLEOTIDE SEQUENCE [LARGE SCALE GENOMIC DNA]</scope>
    <source>
        <strain evidence="2 3">CCUG 35510</strain>
    </source>
</reference>
<dbReference type="RefSeq" id="WP_120062868.1">
    <property type="nucleotide sequence ID" value="NZ_QZWH01000001.1"/>
</dbReference>
<organism evidence="2 3">
    <name type="scientific">Buttiauxella izardii</name>
    <dbReference type="NCBI Taxonomy" id="82991"/>
    <lineage>
        <taxon>Bacteria</taxon>
        <taxon>Pseudomonadati</taxon>
        <taxon>Pseudomonadota</taxon>
        <taxon>Gammaproteobacteria</taxon>
        <taxon>Enterobacterales</taxon>
        <taxon>Enterobacteriaceae</taxon>
        <taxon>Buttiauxella</taxon>
    </lineage>
</organism>
<protein>
    <submittedName>
        <fullName evidence="2">Cyclic nucleotide-binding protein</fullName>
    </submittedName>
</protein>
<dbReference type="Gene3D" id="2.60.120.10">
    <property type="entry name" value="Jelly Rolls"/>
    <property type="match status" value="1"/>
</dbReference>
<accession>A0A3A5JY78</accession>
<dbReference type="InterPro" id="IPR014710">
    <property type="entry name" value="RmlC-like_jellyroll"/>
</dbReference>
<evidence type="ECO:0000259" key="1">
    <source>
        <dbReference type="Pfam" id="PF15977"/>
    </source>
</evidence>
<sequence length="219" mass="25049">MDLLEKAIVSDRYISSDDKPSAHIDILIDAFKPHAKIFETKARQTINYIEDGESRIVLLLRGSICLYRKSDNIVLNSESSRYIFGISQQLTTPHSLFLRTQETSLVGTLPLNIALELIRTNKYWESLARLLIYNVTRVHDHCAKISQLSSYDILRSQLFELMNESPEIRSNTTAANYIISRTFLSRSCAMRILSALKAGNYITMEKGILIDVHHLPLKY</sequence>